<keyword evidence="2" id="KW-0812">Transmembrane</keyword>
<gene>
    <name evidence="3" type="ORF">METZ01_LOCUS98793</name>
</gene>
<dbReference type="Pfam" id="PF02493">
    <property type="entry name" value="MORN"/>
    <property type="match status" value="5"/>
</dbReference>
<dbReference type="InterPro" id="IPR003409">
    <property type="entry name" value="MORN"/>
</dbReference>
<dbReference type="AlphaFoldDB" id="A0A381W058"/>
<dbReference type="GO" id="GO:0005829">
    <property type="term" value="C:cytosol"/>
    <property type="evidence" value="ECO:0007669"/>
    <property type="project" value="TreeGrafter"/>
</dbReference>
<name>A0A381W058_9ZZZZ</name>
<keyword evidence="2" id="KW-0472">Membrane</keyword>
<dbReference type="SMART" id="SM00698">
    <property type="entry name" value="MORN"/>
    <property type="match status" value="4"/>
</dbReference>
<keyword evidence="2" id="KW-1133">Transmembrane helix</keyword>
<feature type="transmembrane region" description="Helical" evidence="2">
    <location>
        <begin position="17"/>
        <end position="37"/>
    </location>
</feature>
<sequence length="249" mass="28367">MIKNDSQPQWQQPKWEWLFPVIIFLILLFLILIIIPLDSLKVSVCLEGDCENGKGTYTWTDGDEYIGEWKDGVPHGQGTHTWPSGNKYIGQWKDGKKHGQGTFTWTSGNKYVGAFRDDKLEPQGTFTWASGGEYVGEIKDGVPHGQGIRTSDASGRNVKYVGRFEDGLPIETKDWVFVGTDQNHLLGQNHEWYILDESIEKKGDYTYILDLDSFSKFSVTSYSQIDCKTSRVRPKEFTVYDEPMAQGDF</sequence>
<keyword evidence="1" id="KW-0677">Repeat</keyword>
<dbReference type="SUPFAM" id="SSF82185">
    <property type="entry name" value="Histone H3 K4-specific methyltransferase SET7/9 N-terminal domain"/>
    <property type="match status" value="1"/>
</dbReference>
<feature type="non-terminal residue" evidence="3">
    <location>
        <position position="249"/>
    </location>
</feature>
<protein>
    <recommendedName>
        <fullName evidence="4">MORN repeat-containing protein</fullName>
    </recommendedName>
</protein>
<dbReference type="EMBL" id="UINC01010316">
    <property type="protein sequence ID" value="SVA45939.1"/>
    <property type="molecule type" value="Genomic_DNA"/>
</dbReference>
<dbReference type="PANTHER" id="PTHR43215:SF14">
    <property type="entry name" value="RADIAL SPOKE HEAD 1 HOMOLOG"/>
    <property type="match status" value="1"/>
</dbReference>
<dbReference type="Gene3D" id="2.20.110.10">
    <property type="entry name" value="Histone H3 K4-specific methyltransferase SET7/9 N-terminal domain"/>
    <property type="match status" value="2"/>
</dbReference>
<evidence type="ECO:0000256" key="2">
    <source>
        <dbReference type="SAM" id="Phobius"/>
    </source>
</evidence>
<accession>A0A381W058</accession>
<evidence type="ECO:0000313" key="3">
    <source>
        <dbReference type="EMBL" id="SVA45939.1"/>
    </source>
</evidence>
<reference evidence="3" key="1">
    <citation type="submission" date="2018-05" db="EMBL/GenBank/DDBJ databases">
        <authorList>
            <person name="Lanie J.A."/>
            <person name="Ng W.-L."/>
            <person name="Kazmierczak K.M."/>
            <person name="Andrzejewski T.M."/>
            <person name="Davidsen T.M."/>
            <person name="Wayne K.J."/>
            <person name="Tettelin H."/>
            <person name="Glass J.I."/>
            <person name="Rusch D."/>
            <person name="Podicherti R."/>
            <person name="Tsui H.-C.T."/>
            <person name="Winkler M.E."/>
        </authorList>
    </citation>
    <scope>NUCLEOTIDE SEQUENCE</scope>
</reference>
<organism evidence="3">
    <name type="scientific">marine metagenome</name>
    <dbReference type="NCBI Taxonomy" id="408172"/>
    <lineage>
        <taxon>unclassified sequences</taxon>
        <taxon>metagenomes</taxon>
        <taxon>ecological metagenomes</taxon>
    </lineage>
</organism>
<feature type="non-terminal residue" evidence="3">
    <location>
        <position position="1"/>
    </location>
</feature>
<proteinExistence type="predicted"/>
<dbReference type="PANTHER" id="PTHR43215">
    <property type="entry name" value="RADIAL SPOKE HEAD 1 HOMOLOG"/>
    <property type="match status" value="1"/>
</dbReference>
<evidence type="ECO:0008006" key="4">
    <source>
        <dbReference type="Google" id="ProtNLM"/>
    </source>
</evidence>
<evidence type="ECO:0000256" key="1">
    <source>
        <dbReference type="ARBA" id="ARBA00022737"/>
    </source>
</evidence>